<protein>
    <submittedName>
        <fullName evidence="1">NAD(P)/FAD-dependent oxidoreductase</fullName>
    </submittedName>
</protein>
<name>A0ABP5AP23_9ACTN</name>
<dbReference type="InterPro" id="IPR036188">
    <property type="entry name" value="FAD/NAD-bd_sf"/>
</dbReference>
<sequence length="346" mass="36206">MRDLVVAGGGPVGLAVALHAARAGLDVEVREPRAGVIDKACGEGLMPGAVAALARLGVDPEGIDLHGIRYVDAGRGGVREARADFRAGPGRGVRRTVLHAALHDAVARAGVPVVATAVRDLEQRDDHVLVDGEPSRHLVGADGLHSGVRRLAGLTDARPHRDPRRYGQRVHLECAPWSAHVEVHWSPVGEAYVTPVAPDLVGLAVLTADRTPLAELLPAFTTLAPRLAGVAAGKVRGAGPLRQRTRARVAGRVLLVGDAAGYVDALTGEGLALGLAQAEAAVAAVAAGTPEAYEIAWRRLTRRHDLLTAGLLRATRAAPVRSHVVPAARRMPWAFGWAVDQLARPA</sequence>
<dbReference type="PRINTS" id="PR00420">
    <property type="entry name" value="RNGMNOXGNASE"/>
</dbReference>
<dbReference type="PANTHER" id="PTHR42685:SF19">
    <property type="entry name" value="POSSIBLE OXIDOREDUCTASE"/>
    <property type="match status" value="1"/>
</dbReference>
<dbReference type="EMBL" id="BAAAMY010000004">
    <property type="protein sequence ID" value="GAA1918644.1"/>
    <property type="molecule type" value="Genomic_DNA"/>
</dbReference>
<dbReference type="InterPro" id="IPR050407">
    <property type="entry name" value="Geranylgeranyl_reductase"/>
</dbReference>
<proteinExistence type="predicted"/>
<accession>A0ABP5AP23</accession>
<reference evidence="2" key="1">
    <citation type="journal article" date="2019" name="Int. J. Syst. Evol. Microbiol.">
        <title>The Global Catalogue of Microorganisms (GCM) 10K type strain sequencing project: providing services to taxonomists for standard genome sequencing and annotation.</title>
        <authorList>
            <consortium name="The Broad Institute Genomics Platform"/>
            <consortium name="The Broad Institute Genome Sequencing Center for Infectious Disease"/>
            <person name="Wu L."/>
            <person name="Ma J."/>
        </authorList>
    </citation>
    <scope>NUCLEOTIDE SEQUENCE [LARGE SCALE GENOMIC DNA]</scope>
    <source>
        <strain evidence="2">JCM 14046</strain>
    </source>
</reference>
<organism evidence="1 2">
    <name type="scientific">Nocardioides lentus</name>
    <dbReference type="NCBI Taxonomy" id="338077"/>
    <lineage>
        <taxon>Bacteria</taxon>
        <taxon>Bacillati</taxon>
        <taxon>Actinomycetota</taxon>
        <taxon>Actinomycetes</taxon>
        <taxon>Propionibacteriales</taxon>
        <taxon>Nocardioidaceae</taxon>
        <taxon>Nocardioides</taxon>
    </lineage>
</organism>
<keyword evidence="2" id="KW-1185">Reference proteome</keyword>
<dbReference type="PANTHER" id="PTHR42685">
    <property type="entry name" value="GERANYLGERANYL DIPHOSPHATE REDUCTASE"/>
    <property type="match status" value="1"/>
</dbReference>
<evidence type="ECO:0000313" key="2">
    <source>
        <dbReference type="Proteomes" id="UP001501612"/>
    </source>
</evidence>
<dbReference type="RefSeq" id="WP_344006698.1">
    <property type="nucleotide sequence ID" value="NZ_BAAAMY010000004.1"/>
</dbReference>
<dbReference type="SUPFAM" id="SSF51905">
    <property type="entry name" value="FAD/NAD(P)-binding domain"/>
    <property type="match status" value="1"/>
</dbReference>
<comment type="caution">
    <text evidence="1">The sequence shown here is derived from an EMBL/GenBank/DDBJ whole genome shotgun (WGS) entry which is preliminary data.</text>
</comment>
<gene>
    <name evidence="1" type="ORF">GCM10009737_20130</name>
</gene>
<dbReference type="Gene3D" id="3.50.50.60">
    <property type="entry name" value="FAD/NAD(P)-binding domain"/>
    <property type="match status" value="1"/>
</dbReference>
<dbReference type="Proteomes" id="UP001501612">
    <property type="component" value="Unassembled WGS sequence"/>
</dbReference>
<evidence type="ECO:0000313" key="1">
    <source>
        <dbReference type="EMBL" id="GAA1918644.1"/>
    </source>
</evidence>